<dbReference type="Pfam" id="PF13845">
    <property type="entry name" value="Septum_form"/>
    <property type="match status" value="1"/>
</dbReference>
<dbReference type="InterPro" id="IPR026004">
    <property type="entry name" value="Septum_form"/>
</dbReference>
<keyword evidence="1" id="KW-0732">Signal</keyword>
<sequence>MLTPARTAIAAALAAVLLGLSGCGVKVPGVDSDLVDDWQPLAAPRFELPATGACLDRDAQPSYNPSSLLGARVACDRPHSLEVVMTGTVEGDAAQASEPPAAGSEDAKAAYAACGKAVSDHVGGDWHTGMLGINVQMPNRTPWSGGLRTYVCSVYATSDVYVYSSGSLVSSSLKGSLTGAAPKALHCIEVNGDKGKDNWWGDIRALTQIDCAQPHEAEFVGTVQVGAGVGGALPSHDLLKKWTTDRCWPAIAKFMGLTESQLNTRSDMGMAWDGFTKAGWDAGERNQRCFALFNPGKKAKASIKGLGKKALPV</sequence>
<keyword evidence="4" id="KW-1185">Reference proteome</keyword>
<accession>A0ABN2CH45</accession>
<evidence type="ECO:0000313" key="4">
    <source>
        <dbReference type="Proteomes" id="UP001501470"/>
    </source>
</evidence>
<reference evidence="3 4" key="1">
    <citation type="journal article" date="2019" name="Int. J. Syst. Evol. Microbiol.">
        <title>The Global Catalogue of Microorganisms (GCM) 10K type strain sequencing project: providing services to taxonomists for standard genome sequencing and annotation.</title>
        <authorList>
            <consortium name="The Broad Institute Genomics Platform"/>
            <consortium name="The Broad Institute Genome Sequencing Center for Infectious Disease"/>
            <person name="Wu L."/>
            <person name="Ma J."/>
        </authorList>
    </citation>
    <scope>NUCLEOTIDE SEQUENCE [LARGE SCALE GENOMIC DNA]</scope>
    <source>
        <strain evidence="3 4">JCM 15933</strain>
    </source>
</reference>
<protein>
    <recommendedName>
        <fullName evidence="2">Septum formation-related domain-containing protein</fullName>
    </recommendedName>
</protein>
<feature type="chain" id="PRO_5045432678" description="Septum formation-related domain-containing protein" evidence="1">
    <location>
        <begin position="27"/>
        <end position="313"/>
    </location>
</feature>
<evidence type="ECO:0000256" key="1">
    <source>
        <dbReference type="SAM" id="SignalP"/>
    </source>
</evidence>
<dbReference type="PROSITE" id="PS51257">
    <property type="entry name" value="PROKAR_LIPOPROTEIN"/>
    <property type="match status" value="1"/>
</dbReference>
<dbReference type="EMBL" id="BAAAQD010000026">
    <property type="protein sequence ID" value="GAA1557802.1"/>
    <property type="molecule type" value="Genomic_DNA"/>
</dbReference>
<gene>
    <name evidence="3" type="ORF">GCM10009827_093410</name>
</gene>
<evidence type="ECO:0000313" key="3">
    <source>
        <dbReference type="EMBL" id="GAA1557802.1"/>
    </source>
</evidence>
<dbReference type="Proteomes" id="UP001501470">
    <property type="component" value="Unassembled WGS sequence"/>
</dbReference>
<organism evidence="3 4">
    <name type="scientific">Dactylosporangium maewongense</name>
    <dbReference type="NCBI Taxonomy" id="634393"/>
    <lineage>
        <taxon>Bacteria</taxon>
        <taxon>Bacillati</taxon>
        <taxon>Actinomycetota</taxon>
        <taxon>Actinomycetes</taxon>
        <taxon>Micromonosporales</taxon>
        <taxon>Micromonosporaceae</taxon>
        <taxon>Dactylosporangium</taxon>
    </lineage>
</organism>
<feature type="domain" description="Septum formation-related" evidence="2">
    <location>
        <begin position="52"/>
        <end position="289"/>
    </location>
</feature>
<proteinExistence type="predicted"/>
<evidence type="ECO:0000259" key="2">
    <source>
        <dbReference type="Pfam" id="PF13845"/>
    </source>
</evidence>
<feature type="signal peptide" evidence="1">
    <location>
        <begin position="1"/>
        <end position="26"/>
    </location>
</feature>
<comment type="caution">
    <text evidence="3">The sequence shown here is derived from an EMBL/GenBank/DDBJ whole genome shotgun (WGS) entry which is preliminary data.</text>
</comment>
<dbReference type="RefSeq" id="WP_344511052.1">
    <property type="nucleotide sequence ID" value="NZ_BAAAQD010000026.1"/>
</dbReference>
<name>A0ABN2CH45_9ACTN</name>